<dbReference type="InterPro" id="IPR036388">
    <property type="entry name" value="WH-like_DNA-bd_sf"/>
</dbReference>
<dbReference type="Pfam" id="PF00874">
    <property type="entry name" value="PRD"/>
    <property type="match status" value="1"/>
</dbReference>
<dbReference type="SUPFAM" id="SSF63520">
    <property type="entry name" value="PTS-regulatory domain, PRD"/>
    <property type="match status" value="1"/>
</dbReference>
<dbReference type="SUPFAM" id="SSF55804">
    <property type="entry name" value="Phoshotransferase/anion transport protein"/>
    <property type="match status" value="1"/>
</dbReference>
<evidence type="ECO:0000256" key="3">
    <source>
        <dbReference type="ARBA" id="ARBA00023015"/>
    </source>
</evidence>
<evidence type="ECO:0000256" key="2">
    <source>
        <dbReference type="ARBA" id="ARBA00022737"/>
    </source>
</evidence>
<evidence type="ECO:0000313" key="9">
    <source>
        <dbReference type="EMBL" id="EOR27529.1"/>
    </source>
</evidence>
<keyword evidence="10" id="KW-1185">Reference proteome</keyword>
<dbReference type="InterPro" id="IPR016152">
    <property type="entry name" value="PTrfase/Anion_transptr"/>
</dbReference>
<feature type="domain" description="PTS EIIA type-2" evidence="6">
    <location>
        <begin position="539"/>
        <end position="682"/>
    </location>
</feature>
<dbReference type="EMBL" id="ASRV01000045">
    <property type="protein sequence ID" value="EOR27529.1"/>
    <property type="molecule type" value="Genomic_DNA"/>
</dbReference>
<dbReference type="InterPro" id="IPR036095">
    <property type="entry name" value="PTS_EIIB-like_sf"/>
</dbReference>
<dbReference type="PROSITE" id="PS51099">
    <property type="entry name" value="PTS_EIIB_TYPE_2"/>
    <property type="match status" value="1"/>
</dbReference>
<dbReference type="RefSeq" id="WP_016206302.1">
    <property type="nucleotide sequence ID" value="NZ_ASRV01000045.1"/>
</dbReference>
<reference evidence="9 10" key="1">
    <citation type="submission" date="2013-03" db="EMBL/GenBank/DDBJ databases">
        <title>Whole genome shotgun sequencing of Clostridium sartagoforme AAU1.</title>
        <authorList>
            <person name="Joshi C.G."/>
            <person name="Duggirala S.M."/>
            <person name="Nathani N.M."/>
            <person name="Bhatt V.D."/>
            <person name="Patel A.K."/>
            <person name="Pandya P.R."/>
            <person name="KaPatel J.A."/>
        </authorList>
    </citation>
    <scope>NUCLEOTIDE SEQUENCE [LARGE SCALE GENOMIC DNA]</scope>
    <source>
        <strain evidence="9 10">AAU1</strain>
    </source>
</reference>
<evidence type="ECO:0000313" key="10">
    <source>
        <dbReference type="Proteomes" id="UP000013988"/>
    </source>
</evidence>
<dbReference type="InterPro" id="IPR050661">
    <property type="entry name" value="BglG_antiterminators"/>
</dbReference>
<dbReference type="Gene3D" id="3.40.930.10">
    <property type="entry name" value="Mannitol-specific EII, Chain A"/>
    <property type="match status" value="1"/>
</dbReference>
<keyword evidence="5" id="KW-0804">Transcription</keyword>
<feature type="domain" description="PRD" evidence="8">
    <location>
        <begin position="288"/>
        <end position="394"/>
    </location>
</feature>
<gene>
    <name evidence="9" type="ORF">A500_04196</name>
</gene>
<dbReference type="InterPro" id="IPR036634">
    <property type="entry name" value="PRD_sf"/>
</dbReference>
<dbReference type="InterPro" id="IPR011608">
    <property type="entry name" value="PRD"/>
</dbReference>
<dbReference type="InterPro" id="IPR007737">
    <property type="entry name" value="Mga_HTH"/>
</dbReference>
<dbReference type="Gene3D" id="1.10.1790.10">
    <property type="entry name" value="PRD domain"/>
    <property type="match status" value="1"/>
</dbReference>
<protein>
    <submittedName>
        <fullName evidence="9">Transcriptional antiterminator, BglG family protein</fullName>
    </submittedName>
</protein>
<dbReference type="GO" id="GO:0009401">
    <property type="term" value="P:phosphoenolpyruvate-dependent sugar phosphotransferase system"/>
    <property type="evidence" value="ECO:0007669"/>
    <property type="project" value="InterPro"/>
</dbReference>
<sequence>MNKRQMDIIGRVIEDPQFYKVSKLAKIMNKSDRTIYNDLVSINDYFSKYDFDFIQFNENGDIELNDNKKLNDLLNNKIKFDDYELNTEERRSLITCLLFFFNNYITIQNISDLIYCSRSTLLKDFKIIKDELKEDNIEIISHPNKGYKVKADEKDIREKFVEICEKHIFVIKIFFRDKIQESSLLDIQMDLKETHNIVLKEMIKNKFSLTDHSLRFLEFYLFFSLNRIQIGMRLKNYNKNNENFYSYIKTIFLNMLNQFSFEELESEINYLSEMIGNLHFSKKVNKDNSLVTIQLLVKIFIEEMSSTLGIDLSLDKDLFINLSNHMFDILNKKYPGNYEVSEILYYMEKNRNIIQAIEENTYVFENYISRKLTETEVGYLGLHISASLEKSKIINRNLRVLIICNSGVGTVQLLKARLARYYSFTVVDALSVFQLTNYDMENIDFIISTVYLGDMVKLPYVCVSVNLTDQDLTRINSAVSLISDQTSIIEESETEKKDILIRKIEPLVEEHDGLLSLLEATINNYFNDKKEKSSSKLSSFLNEEFIEVDVEAEDWEDAIRKSVKPFHNKNMVKDKFEKEIIDSIRAYGPYIIISDGVAFPHAGFDQGAIKTGFSFMKLKEPVSFSQDGYKDVDLIFALSASDNKMHLDALFSLIELINNEDFKEDLRKLKNKSEVIDCIRKYEGVY</sequence>
<keyword evidence="2" id="KW-0677">Repeat</keyword>
<dbReference type="Pfam" id="PF00359">
    <property type="entry name" value="PTS_EIIA_2"/>
    <property type="match status" value="1"/>
</dbReference>
<dbReference type="GO" id="GO:0006355">
    <property type="term" value="P:regulation of DNA-templated transcription"/>
    <property type="evidence" value="ECO:0007669"/>
    <property type="project" value="InterPro"/>
</dbReference>
<evidence type="ECO:0000256" key="5">
    <source>
        <dbReference type="ARBA" id="ARBA00023163"/>
    </source>
</evidence>
<proteinExistence type="predicted"/>
<dbReference type="InterPro" id="IPR013011">
    <property type="entry name" value="PTS_EIIB_2"/>
</dbReference>
<keyword evidence="4" id="KW-0010">Activator</keyword>
<dbReference type="GO" id="GO:0008982">
    <property type="term" value="F:protein-N(PI)-phosphohistidine-sugar phosphotransferase activity"/>
    <property type="evidence" value="ECO:0007669"/>
    <property type="project" value="InterPro"/>
</dbReference>
<dbReference type="Gene3D" id="1.10.10.10">
    <property type="entry name" value="Winged helix-like DNA-binding domain superfamily/Winged helix DNA-binding domain"/>
    <property type="match status" value="1"/>
</dbReference>
<evidence type="ECO:0000256" key="1">
    <source>
        <dbReference type="ARBA" id="ARBA00022679"/>
    </source>
</evidence>
<dbReference type="Gene3D" id="3.40.50.2300">
    <property type="match status" value="1"/>
</dbReference>
<dbReference type="OrthoDB" id="369398at2"/>
<dbReference type="PROSITE" id="PS51372">
    <property type="entry name" value="PRD_2"/>
    <property type="match status" value="1"/>
</dbReference>
<name>R9CDT6_9CLOT</name>
<feature type="domain" description="PTS EIIB type-2" evidence="7">
    <location>
        <begin position="398"/>
        <end position="487"/>
    </location>
</feature>
<dbReference type="CDD" id="cd00211">
    <property type="entry name" value="PTS_IIA_fru"/>
    <property type="match status" value="1"/>
</dbReference>
<dbReference type="PANTHER" id="PTHR30185">
    <property type="entry name" value="CRYPTIC BETA-GLUCOSIDE BGL OPERON ANTITERMINATOR"/>
    <property type="match status" value="1"/>
</dbReference>
<dbReference type="AlphaFoldDB" id="R9CDT6"/>
<dbReference type="InterPro" id="IPR002178">
    <property type="entry name" value="PTS_EIIA_type-2_dom"/>
</dbReference>
<evidence type="ECO:0000259" key="8">
    <source>
        <dbReference type="PROSITE" id="PS51372"/>
    </source>
</evidence>
<dbReference type="PROSITE" id="PS51094">
    <property type="entry name" value="PTS_EIIA_TYPE_2"/>
    <property type="match status" value="1"/>
</dbReference>
<dbReference type="SUPFAM" id="SSF52794">
    <property type="entry name" value="PTS system IIB component-like"/>
    <property type="match status" value="1"/>
</dbReference>
<dbReference type="PATRIC" id="fig|1202534.3.peg.838"/>
<dbReference type="Proteomes" id="UP000013988">
    <property type="component" value="Unassembled WGS sequence"/>
</dbReference>
<keyword evidence="1" id="KW-0808">Transferase</keyword>
<dbReference type="Pfam" id="PF05043">
    <property type="entry name" value="Mga"/>
    <property type="match status" value="1"/>
</dbReference>
<accession>R9CDT6</accession>
<dbReference type="PANTHER" id="PTHR30185:SF18">
    <property type="entry name" value="TRANSCRIPTIONAL REGULATOR MTLR"/>
    <property type="match status" value="1"/>
</dbReference>
<evidence type="ECO:0000259" key="7">
    <source>
        <dbReference type="PROSITE" id="PS51099"/>
    </source>
</evidence>
<organism evidence="9 10">
    <name type="scientific">Clostridium sartagoforme AAU1</name>
    <dbReference type="NCBI Taxonomy" id="1202534"/>
    <lineage>
        <taxon>Bacteria</taxon>
        <taxon>Bacillati</taxon>
        <taxon>Bacillota</taxon>
        <taxon>Clostridia</taxon>
        <taxon>Eubacteriales</taxon>
        <taxon>Clostridiaceae</taxon>
        <taxon>Clostridium</taxon>
    </lineage>
</organism>
<dbReference type="CDD" id="cd05568">
    <property type="entry name" value="PTS_IIB_bgl_like"/>
    <property type="match status" value="1"/>
</dbReference>
<evidence type="ECO:0000259" key="6">
    <source>
        <dbReference type="PROSITE" id="PS51094"/>
    </source>
</evidence>
<comment type="caution">
    <text evidence="9">The sequence shown here is derived from an EMBL/GenBank/DDBJ whole genome shotgun (WGS) entry which is preliminary data.</text>
</comment>
<keyword evidence="3" id="KW-0805">Transcription regulation</keyword>
<evidence type="ECO:0000256" key="4">
    <source>
        <dbReference type="ARBA" id="ARBA00023159"/>
    </source>
</evidence>